<dbReference type="Proteomes" id="UP000494165">
    <property type="component" value="Unassembled WGS sequence"/>
</dbReference>
<dbReference type="EMBL" id="CADEPI010000026">
    <property type="protein sequence ID" value="CAB3366750.1"/>
    <property type="molecule type" value="Genomic_DNA"/>
</dbReference>
<name>A0A8S1C409_9INSE</name>
<dbReference type="AlphaFoldDB" id="A0A8S1C409"/>
<organism evidence="1 2">
    <name type="scientific">Cloeon dipterum</name>
    <dbReference type="NCBI Taxonomy" id="197152"/>
    <lineage>
        <taxon>Eukaryota</taxon>
        <taxon>Metazoa</taxon>
        <taxon>Ecdysozoa</taxon>
        <taxon>Arthropoda</taxon>
        <taxon>Hexapoda</taxon>
        <taxon>Insecta</taxon>
        <taxon>Pterygota</taxon>
        <taxon>Palaeoptera</taxon>
        <taxon>Ephemeroptera</taxon>
        <taxon>Pisciforma</taxon>
        <taxon>Baetidae</taxon>
        <taxon>Cloeon</taxon>
    </lineage>
</organism>
<evidence type="ECO:0000313" key="2">
    <source>
        <dbReference type="Proteomes" id="UP000494165"/>
    </source>
</evidence>
<reference evidence="1 2" key="1">
    <citation type="submission" date="2020-04" db="EMBL/GenBank/DDBJ databases">
        <authorList>
            <person name="Alioto T."/>
            <person name="Alioto T."/>
            <person name="Gomez Garrido J."/>
        </authorList>
    </citation>
    <scope>NUCLEOTIDE SEQUENCE [LARGE SCALE GENOMIC DNA]</scope>
</reference>
<protein>
    <submittedName>
        <fullName evidence="1">Uncharacterized protein</fullName>
    </submittedName>
</protein>
<gene>
    <name evidence="1" type="ORF">CLODIP_2_CD16002</name>
</gene>
<accession>A0A8S1C409</accession>
<sequence length="102" mass="11735">MIQIIKNCGFRIQAIAKKFGTLLSPNSGIENLLDLPTDQLMNVLNYLLTVESKTLLKSEEEMNILMEPALEISLRRGLKVVNLTTYLSNCPVELKYQYFKRR</sequence>
<evidence type="ECO:0000313" key="1">
    <source>
        <dbReference type="EMBL" id="CAB3366750.1"/>
    </source>
</evidence>
<proteinExistence type="predicted"/>
<comment type="caution">
    <text evidence="1">The sequence shown here is derived from an EMBL/GenBank/DDBJ whole genome shotgun (WGS) entry which is preliminary data.</text>
</comment>
<keyword evidence="2" id="KW-1185">Reference proteome</keyword>